<reference evidence="1" key="1">
    <citation type="submission" date="2018-01" db="EMBL/GenBank/DDBJ databases">
        <title>An insight into the sialome of Amazonian anophelines.</title>
        <authorList>
            <person name="Ribeiro J.M."/>
            <person name="Scarpassa V."/>
            <person name="Calvo E."/>
        </authorList>
    </citation>
    <scope>NUCLEOTIDE SEQUENCE</scope>
</reference>
<evidence type="ECO:0000313" key="1">
    <source>
        <dbReference type="EMBL" id="MBW79073.1"/>
    </source>
</evidence>
<sequence length="67" mass="7392">MLSVLLSRCFTSLGRTTLACFTMLHLIASRATIIMGRGDSAEPAHIHSQSWRYHSSLSNGQSSPRLM</sequence>
<dbReference type="EMBL" id="GGFL01014895">
    <property type="protein sequence ID" value="MBW79073.1"/>
    <property type="molecule type" value="Transcribed_RNA"/>
</dbReference>
<protein>
    <submittedName>
        <fullName evidence="1">Putative secreted protein</fullName>
    </submittedName>
</protein>
<dbReference type="AlphaFoldDB" id="A0A2M4DND3"/>
<organism evidence="1">
    <name type="scientific">Anopheles darlingi</name>
    <name type="common">Mosquito</name>
    <dbReference type="NCBI Taxonomy" id="43151"/>
    <lineage>
        <taxon>Eukaryota</taxon>
        <taxon>Metazoa</taxon>
        <taxon>Ecdysozoa</taxon>
        <taxon>Arthropoda</taxon>
        <taxon>Hexapoda</taxon>
        <taxon>Insecta</taxon>
        <taxon>Pterygota</taxon>
        <taxon>Neoptera</taxon>
        <taxon>Endopterygota</taxon>
        <taxon>Diptera</taxon>
        <taxon>Nematocera</taxon>
        <taxon>Culicoidea</taxon>
        <taxon>Culicidae</taxon>
        <taxon>Anophelinae</taxon>
        <taxon>Anopheles</taxon>
    </lineage>
</organism>
<proteinExistence type="predicted"/>
<accession>A0A2M4DND3</accession>
<name>A0A2M4DND3_ANODA</name>